<proteinExistence type="predicted"/>
<dbReference type="PROSITE" id="PS50082">
    <property type="entry name" value="WD_REPEATS_2"/>
    <property type="match status" value="1"/>
</dbReference>
<sequence>MPNNLTAYGPCMAFAHKAKVIVKPGTNSSSVLFQEKGTVTVIKHVKLFQECLVVCTDNGHICIYGAYHKKGIYTAHKKELSSPEGVSLNTCTSDGKSLLFIGSNTGIMTFEVKSSASMKELPGISHNKSVTALAYGASKLFAGDETGALYVYNRVETAKDMQRAAKIEGKGFPVNSLEVLGDKLLVCGMDNGKIELLDIKTNQVEATIVAHSAPVTAIATHPSKHMFASVSEDSYLNVWEYVPSEKKVKIVHSISITAKMATGVVYSGGKIAVTFYDDSNIYFAHL</sequence>
<keyword evidence="1 3" id="KW-0853">WD repeat</keyword>
<evidence type="ECO:0000256" key="1">
    <source>
        <dbReference type="ARBA" id="ARBA00022574"/>
    </source>
</evidence>
<dbReference type="Gene3D" id="2.130.10.10">
    <property type="entry name" value="YVTN repeat-like/Quinoprotein amine dehydrogenase"/>
    <property type="match status" value="1"/>
</dbReference>
<dbReference type="Pfam" id="PF19056">
    <property type="entry name" value="WD40_2"/>
    <property type="match status" value="1"/>
</dbReference>
<evidence type="ECO:0000256" key="2">
    <source>
        <dbReference type="ARBA" id="ARBA00022737"/>
    </source>
</evidence>
<dbReference type="InterPro" id="IPR050630">
    <property type="entry name" value="WD_repeat_EMAP"/>
</dbReference>
<dbReference type="PANTHER" id="PTHR13720:SF33">
    <property type="entry name" value="HELP DOMAIN-CONTAINING PROTEIN"/>
    <property type="match status" value="1"/>
</dbReference>
<dbReference type="InterPro" id="IPR001680">
    <property type="entry name" value="WD40_rpt"/>
</dbReference>
<organism evidence="4">
    <name type="scientific">Lotharella globosa</name>
    <dbReference type="NCBI Taxonomy" id="91324"/>
    <lineage>
        <taxon>Eukaryota</taxon>
        <taxon>Sar</taxon>
        <taxon>Rhizaria</taxon>
        <taxon>Cercozoa</taxon>
        <taxon>Chlorarachniophyceae</taxon>
        <taxon>Lotharella</taxon>
    </lineage>
</organism>
<gene>
    <name evidence="4" type="ORF">LGLO00237_LOCUS2802</name>
</gene>
<reference evidence="4" key="1">
    <citation type="submission" date="2021-01" db="EMBL/GenBank/DDBJ databases">
        <authorList>
            <person name="Corre E."/>
            <person name="Pelletier E."/>
            <person name="Niang G."/>
            <person name="Scheremetjew M."/>
            <person name="Finn R."/>
            <person name="Kale V."/>
            <person name="Holt S."/>
            <person name="Cochrane G."/>
            <person name="Meng A."/>
            <person name="Brown T."/>
            <person name="Cohen L."/>
        </authorList>
    </citation>
    <scope>NUCLEOTIDE SEQUENCE</scope>
    <source>
        <strain evidence="4">CCCM811</strain>
    </source>
</reference>
<keyword evidence="2" id="KW-0677">Repeat</keyword>
<evidence type="ECO:0000313" key="4">
    <source>
        <dbReference type="EMBL" id="CAE0648057.1"/>
    </source>
</evidence>
<accession>A0A7S3YD44</accession>
<dbReference type="SMART" id="SM00320">
    <property type="entry name" value="WD40"/>
    <property type="match status" value="3"/>
</dbReference>
<evidence type="ECO:0000256" key="3">
    <source>
        <dbReference type="PROSITE-ProRule" id="PRU00221"/>
    </source>
</evidence>
<dbReference type="PROSITE" id="PS50294">
    <property type="entry name" value="WD_REPEATS_REGION"/>
    <property type="match status" value="1"/>
</dbReference>
<evidence type="ECO:0008006" key="5">
    <source>
        <dbReference type="Google" id="ProtNLM"/>
    </source>
</evidence>
<feature type="repeat" description="WD" evidence="3">
    <location>
        <begin position="208"/>
        <end position="240"/>
    </location>
</feature>
<name>A0A7S3YD44_9EUKA</name>
<protein>
    <recommendedName>
        <fullName evidence="5">Anaphase-promoting complex subunit 4 WD40 domain-containing protein</fullName>
    </recommendedName>
</protein>
<dbReference type="InterPro" id="IPR036322">
    <property type="entry name" value="WD40_repeat_dom_sf"/>
</dbReference>
<dbReference type="PANTHER" id="PTHR13720">
    <property type="entry name" value="WD-40 REPEAT PROTEIN"/>
    <property type="match status" value="1"/>
</dbReference>
<dbReference type="AlphaFoldDB" id="A0A7S3YD44"/>
<dbReference type="SUPFAM" id="SSF50978">
    <property type="entry name" value="WD40 repeat-like"/>
    <property type="match status" value="1"/>
</dbReference>
<dbReference type="InterPro" id="IPR015943">
    <property type="entry name" value="WD40/YVTN_repeat-like_dom_sf"/>
</dbReference>
<dbReference type="EMBL" id="HBIV01004015">
    <property type="protein sequence ID" value="CAE0648057.1"/>
    <property type="molecule type" value="Transcribed_RNA"/>
</dbReference>